<dbReference type="Proteomes" id="UP000504638">
    <property type="component" value="Unplaced"/>
</dbReference>
<dbReference type="RefSeq" id="XP_033531571.1">
    <property type="nucleotide sequence ID" value="XM_033677178.1"/>
</dbReference>
<evidence type="ECO:0000256" key="1">
    <source>
        <dbReference type="ARBA" id="ARBA00007865"/>
    </source>
</evidence>
<sequence>MAIPKLPDYKDMPPVEGMPHGTAWGLFDKDGEKDEVGTFNLLTPEVVIKASSEIKTGRSVVLNWSLDRIFNPGFGRTKFQHKILDWREKIEEYSYDDEITINTQSGSQWDGLRHYGYSQNGRYYNGVHHDDIPKSSHLGIDYWSKRGGIVGRGVLIDYCAWAEKKGIQYDPMSRHCIKLDDMKQIAKEQNIEFRQGDILIVRSGWIKWYEEATDEARTAKVSNGHEYVGVEGCPETIEWLWNNHFAAVAGDAIGFEAWPPKFPNRLHDHLLALWGMPIGELWDLEALSEECQRQNRWSFLLTSAPLNTPGGVASPPNAIAIF</sequence>
<protein>
    <recommendedName>
        <fullName evidence="5">Cyclase</fullName>
    </recommendedName>
</protein>
<gene>
    <name evidence="2 4" type="ORF">P152DRAFT_421986</name>
</gene>
<reference evidence="2 4" key="1">
    <citation type="submission" date="2020-01" db="EMBL/GenBank/DDBJ databases">
        <authorList>
            <consortium name="DOE Joint Genome Institute"/>
            <person name="Haridas S."/>
            <person name="Albert R."/>
            <person name="Binder M."/>
            <person name="Bloem J."/>
            <person name="Labutti K."/>
            <person name="Salamov A."/>
            <person name="Andreopoulos B."/>
            <person name="Baker S.E."/>
            <person name="Barry K."/>
            <person name="Bills G."/>
            <person name="Bluhm B.H."/>
            <person name="Cannon C."/>
            <person name="Castanera R."/>
            <person name="Culley D.E."/>
            <person name="Daum C."/>
            <person name="Ezra D."/>
            <person name="Gonzalez J.B."/>
            <person name="Henrissat B."/>
            <person name="Kuo A."/>
            <person name="Liang C."/>
            <person name="Lipzen A."/>
            <person name="Lutzoni F."/>
            <person name="Magnuson J."/>
            <person name="Mondo S."/>
            <person name="Nolan M."/>
            <person name="Ohm R."/>
            <person name="Pangilinan J."/>
            <person name="Park H.-J."/>
            <person name="Ramirez L."/>
            <person name="Alfaro M."/>
            <person name="Sun H."/>
            <person name="Tritt A."/>
            <person name="Yoshinaga Y."/>
            <person name="Zwiers L.-H."/>
            <person name="Turgeon B.G."/>
            <person name="Goodwin S.B."/>
            <person name="Spatafora J.W."/>
            <person name="Crous P.W."/>
            <person name="Grigoriev I.V."/>
        </authorList>
    </citation>
    <scope>NUCLEOTIDE SEQUENCE</scope>
    <source>
        <strain evidence="2 4">CBS 781.70</strain>
    </source>
</reference>
<keyword evidence="3" id="KW-1185">Reference proteome</keyword>
<dbReference type="GO" id="GO:0019441">
    <property type="term" value="P:L-tryptophan catabolic process to kynurenine"/>
    <property type="evidence" value="ECO:0007669"/>
    <property type="project" value="InterPro"/>
</dbReference>
<dbReference type="AlphaFoldDB" id="A0A6G1FW85"/>
<reference evidence="4" key="3">
    <citation type="submission" date="2025-04" db="UniProtKB">
        <authorList>
            <consortium name="RefSeq"/>
        </authorList>
    </citation>
    <scope>IDENTIFICATION</scope>
    <source>
        <strain evidence="4">CBS 781.70</strain>
    </source>
</reference>
<dbReference type="PANTHER" id="PTHR34861">
    <property type="match status" value="1"/>
</dbReference>
<name>A0A6G1FW85_9PEZI</name>
<dbReference type="Pfam" id="PF04199">
    <property type="entry name" value="Cyclase"/>
    <property type="match status" value="1"/>
</dbReference>
<evidence type="ECO:0008006" key="5">
    <source>
        <dbReference type="Google" id="ProtNLM"/>
    </source>
</evidence>
<dbReference type="GeneID" id="54417748"/>
<dbReference type="GO" id="GO:0004061">
    <property type="term" value="F:arylformamidase activity"/>
    <property type="evidence" value="ECO:0007669"/>
    <property type="project" value="InterPro"/>
</dbReference>
<accession>A0A6G1FW85</accession>
<dbReference type="EMBL" id="ML975169">
    <property type="protein sequence ID" value="KAF1809940.1"/>
    <property type="molecule type" value="Genomic_DNA"/>
</dbReference>
<dbReference type="SUPFAM" id="SSF102198">
    <property type="entry name" value="Putative cyclase"/>
    <property type="match status" value="1"/>
</dbReference>
<comment type="similarity">
    <text evidence="1">Belongs to the Cyclase 1 superfamily.</text>
</comment>
<reference evidence="4" key="2">
    <citation type="submission" date="2020-04" db="EMBL/GenBank/DDBJ databases">
        <authorList>
            <consortium name="NCBI Genome Project"/>
        </authorList>
    </citation>
    <scope>NUCLEOTIDE SEQUENCE</scope>
    <source>
        <strain evidence="4">CBS 781.70</strain>
    </source>
</reference>
<dbReference type="InterPro" id="IPR007325">
    <property type="entry name" value="KFase/CYL"/>
</dbReference>
<dbReference type="PANTHER" id="PTHR34861:SF10">
    <property type="entry name" value="CYCLASE"/>
    <property type="match status" value="1"/>
</dbReference>
<evidence type="ECO:0000313" key="3">
    <source>
        <dbReference type="Proteomes" id="UP000504638"/>
    </source>
</evidence>
<proteinExistence type="inferred from homology"/>
<evidence type="ECO:0000313" key="2">
    <source>
        <dbReference type="EMBL" id="KAF1809940.1"/>
    </source>
</evidence>
<evidence type="ECO:0000313" key="4">
    <source>
        <dbReference type="RefSeq" id="XP_033531571.1"/>
    </source>
</evidence>
<dbReference type="Gene3D" id="3.50.30.50">
    <property type="entry name" value="Putative cyclase"/>
    <property type="match status" value="1"/>
</dbReference>
<dbReference type="OrthoDB" id="5396at2759"/>
<organism evidence="2">
    <name type="scientific">Eremomyces bilateralis CBS 781.70</name>
    <dbReference type="NCBI Taxonomy" id="1392243"/>
    <lineage>
        <taxon>Eukaryota</taxon>
        <taxon>Fungi</taxon>
        <taxon>Dikarya</taxon>
        <taxon>Ascomycota</taxon>
        <taxon>Pezizomycotina</taxon>
        <taxon>Dothideomycetes</taxon>
        <taxon>Dothideomycetes incertae sedis</taxon>
        <taxon>Eremomycetales</taxon>
        <taxon>Eremomycetaceae</taxon>
        <taxon>Eremomyces</taxon>
    </lineage>
</organism>
<dbReference type="InterPro" id="IPR037175">
    <property type="entry name" value="KFase_sf"/>
</dbReference>